<dbReference type="SUPFAM" id="SSF52540">
    <property type="entry name" value="P-loop containing nucleoside triphosphate hydrolases"/>
    <property type="match status" value="1"/>
</dbReference>
<dbReference type="InterPro" id="IPR053905">
    <property type="entry name" value="EF-G-like_DII"/>
</dbReference>
<gene>
    <name evidence="12" type="ORF">UV73_C0012G0028</name>
</gene>
<keyword evidence="4" id="KW-0963">Cytoplasm</keyword>
<evidence type="ECO:0000313" key="12">
    <source>
        <dbReference type="EMBL" id="KKS96000.1"/>
    </source>
</evidence>
<name>A0A0G1DDM6_9BACT</name>
<dbReference type="FunFam" id="3.40.50.10050:FF:000001">
    <property type="entry name" value="Translation initiation factor IF-2"/>
    <property type="match status" value="1"/>
</dbReference>
<dbReference type="NCBIfam" id="TIGR00231">
    <property type="entry name" value="small_GTP"/>
    <property type="match status" value="1"/>
</dbReference>
<dbReference type="InterPro" id="IPR036925">
    <property type="entry name" value="TIF_IF2_dom3_sf"/>
</dbReference>
<dbReference type="NCBIfam" id="TIGR00487">
    <property type="entry name" value="IF-2"/>
    <property type="match status" value="1"/>
</dbReference>
<evidence type="ECO:0000256" key="1">
    <source>
        <dbReference type="ARBA" id="ARBA00004496"/>
    </source>
</evidence>
<keyword evidence="6" id="KW-0547">Nucleotide-binding</keyword>
<feature type="domain" description="Tr-type G" evidence="11">
    <location>
        <begin position="14"/>
        <end position="193"/>
    </location>
</feature>
<dbReference type="Pfam" id="PF00009">
    <property type="entry name" value="GTP_EFTU"/>
    <property type="match status" value="1"/>
</dbReference>
<evidence type="ECO:0000256" key="4">
    <source>
        <dbReference type="ARBA" id="ARBA00022490"/>
    </source>
</evidence>
<dbReference type="InterPro" id="IPR000178">
    <property type="entry name" value="TF_IF2_bacterial-like"/>
</dbReference>
<protein>
    <recommendedName>
        <fullName evidence="3 9">Translation initiation factor IF-2</fullName>
    </recommendedName>
</protein>
<evidence type="ECO:0000256" key="6">
    <source>
        <dbReference type="ARBA" id="ARBA00022741"/>
    </source>
</evidence>
<keyword evidence="7 10" id="KW-0648">Protein biosynthesis</keyword>
<dbReference type="PANTHER" id="PTHR43381">
    <property type="entry name" value="TRANSLATION INITIATION FACTOR IF-2-RELATED"/>
    <property type="match status" value="1"/>
</dbReference>
<evidence type="ECO:0000256" key="9">
    <source>
        <dbReference type="NCBIfam" id="TIGR00487"/>
    </source>
</evidence>
<dbReference type="InterPro" id="IPR027417">
    <property type="entry name" value="P-loop_NTPase"/>
</dbReference>
<organism evidence="12 13">
    <name type="scientific">Candidatus Gottesmanbacteria bacterium GW2011_GWA2_43_14</name>
    <dbReference type="NCBI Taxonomy" id="1618443"/>
    <lineage>
        <taxon>Bacteria</taxon>
        <taxon>Candidatus Gottesmaniibacteriota</taxon>
    </lineage>
</organism>
<dbReference type="GO" id="GO:0005737">
    <property type="term" value="C:cytoplasm"/>
    <property type="evidence" value="ECO:0007669"/>
    <property type="project" value="UniProtKB-SubCell"/>
</dbReference>
<dbReference type="PRINTS" id="PR00315">
    <property type="entry name" value="ELONGATNFCT"/>
</dbReference>
<dbReference type="SUPFAM" id="SSF50447">
    <property type="entry name" value="Translation proteins"/>
    <property type="match status" value="2"/>
</dbReference>
<evidence type="ECO:0000256" key="8">
    <source>
        <dbReference type="ARBA" id="ARBA00023134"/>
    </source>
</evidence>
<dbReference type="InterPro" id="IPR023115">
    <property type="entry name" value="TIF_IF2_dom3"/>
</dbReference>
<evidence type="ECO:0000256" key="10">
    <source>
        <dbReference type="RuleBase" id="RU000644"/>
    </source>
</evidence>
<dbReference type="Pfam" id="PF11987">
    <property type="entry name" value="IF-2"/>
    <property type="match status" value="1"/>
</dbReference>
<dbReference type="InterPro" id="IPR005225">
    <property type="entry name" value="Small_GTP-bd"/>
</dbReference>
<comment type="similarity">
    <text evidence="2 10">Belongs to the TRAFAC class translation factor GTPase superfamily. Classic translation factor GTPase family. IF-2 subfamily.</text>
</comment>
<dbReference type="SUPFAM" id="SSF52156">
    <property type="entry name" value="Initiation factor IF2/eIF5b, domain 3"/>
    <property type="match status" value="1"/>
</dbReference>
<dbReference type="InterPro" id="IPR015760">
    <property type="entry name" value="TIF_IF2"/>
</dbReference>
<dbReference type="InterPro" id="IPR009000">
    <property type="entry name" value="Transl_B-barrel_sf"/>
</dbReference>
<dbReference type="InterPro" id="IPR000795">
    <property type="entry name" value="T_Tr_GTP-bd_dom"/>
</dbReference>
<dbReference type="Gene3D" id="3.40.50.10050">
    <property type="entry name" value="Translation initiation factor IF- 2, domain 3"/>
    <property type="match status" value="1"/>
</dbReference>
<comment type="function">
    <text evidence="10">One of the essential components for the initiation of protein synthesis. Protects formylmethionyl-tRNA from spontaneous hydrolysis and promotes its binding to the 30S ribosomal subunits. Also involved in the hydrolysis of GTP during the formation of the 70S ribosomal complex.</text>
</comment>
<keyword evidence="5 10" id="KW-0396">Initiation factor</keyword>
<evidence type="ECO:0000256" key="2">
    <source>
        <dbReference type="ARBA" id="ARBA00007733"/>
    </source>
</evidence>
<dbReference type="PANTHER" id="PTHR43381:SF4">
    <property type="entry name" value="EUKARYOTIC TRANSLATION INITIATION FACTOR 5B"/>
    <property type="match status" value="1"/>
</dbReference>
<dbReference type="PATRIC" id="fig|1618443.3.peg.1354"/>
<dbReference type="Pfam" id="PF22042">
    <property type="entry name" value="EF-G_D2"/>
    <property type="match status" value="1"/>
</dbReference>
<accession>A0A0G1DDM6</accession>
<dbReference type="InterPro" id="IPR004161">
    <property type="entry name" value="EFTu-like_2"/>
</dbReference>
<dbReference type="CDD" id="cd01342">
    <property type="entry name" value="Translation_Factor_II_like"/>
    <property type="match status" value="1"/>
</dbReference>
<dbReference type="Pfam" id="PF03144">
    <property type="entry name" value="GTP_EFTU_D2"/>
    <property type="match status" value="1"/>
</dbReference>
<reference evidence="12 13" key="1">
    <citation type="journal article" date="2015" name="Nature">
        <title>rRNA introns, odd ribosomes, and small enigmatic genomes across a large radiation of phyla.</title>
        <authorList>
            <person name="Brown C.T."/>
            <person name="Hug L.A."/>
            <person name="Thomas B.C."/>
            <person name="Sharon I."/>
            <person name="Castelle C.J."/>
            <person name="Singh A."/>
            <person name="Wilkins M.J."/>
            <person name="Williams K.H."/>
            <person name="Banfield J.F."/>
        </authorList>
    </citation>
    <scope>NUCLEOTIDE SEQUENCE [LARGE SCALE GENOMIC DNA]</scope>
</reference>
<evidence type="ECO:0000256" key="5">
    <source>
        <dbReference type="ARBA" id="ARBA00022540"/>
    </source>
</evidence>
<dbReference type="Proteomes" id="UP000034894">
    <property type="component" value="Unassembled WGS sequence"/>
</dbReference>
<dbReference type="Gene3D" id="3.40.50.300">
    <property type="entry name" value="P-loop containing nucleotide triphosphate hydrolases"/>
    <property type="match status" value="1"/>
</dbReference>
<dbReference type="GO" id="GO:0003924">
    <property type="term" value="F:GTPase activity"/>
    <property type="evidence" value="ECO:0007669"/>
    <property type="project" value="InterPro"/>
</dbReference>
<sequence>MAKNKKSNVQTVSARPPVVAVLGHVDHGKTSLLDTIRKTNIAAREHGGITQHIAAYQIDVPQTLLKQPAFPQKITFIDTPGHQAFAEMRSRGATVADVAILVVAANDGVKPQTIESIEHIKRAKIPFLVALNKIDLPNLNQEMVKKQLSKNGVELEEYGGETPLVPVSAKNGSGIDKLLEMILVLNDLFKTAEKSGQFHGVVIESLLSKNKGITATVIVRRGSLSIGDDCVSDKQEFRIRALTDWLGQPLKTVSAGDPAEVLGWNKLPAVGSSLYLKNESEIVKPQGKSISPQSPKPIVETTENELLTEQIRLIVRADTTGTLEAISVGLSSLKDRTKIILSGVGNISESDVLLAKTTKALIIGFAVKPSDQVLKLAKSEKVLIKTYNIIYELLDELEEVIEALRKGDLVEIFGKANVLAVFNYKGEIVLGAKVTSGRIAKGDQIKIMRNDVEIGRTKIKSLKFHKTDITKAETGTEAGVGLAGNIEVLTGDSIISIG</sequence>
<evidence type="ECO:0000313" key="13">
    <source>
        <dbReference type="Proteomes" id="UP000034894"/>
    </source>
</evidence>
<dbReference type="Gene3D" id="2.40.30.10">
    <property type="entry name" value="Translation factors"/>
    <property type="match status" value="2"/>
</dbReference>
<comment type="caution">
    <text evidence="12">The sequence shown here is derived from an EMBL/GenBank/DDBJ whole genome shotgun (WGS) entry which is preliminary data.</text>
</comment>
<evidence type="ECO:0000256" key="7">
    <source>
        <dbReference type="ARBA" id="ARBA00022917"/>
    </source>
</evidence>
<comment type="subcellular location">
    <subcellularLocation>
        <location evidence="1">Cytoplasm</location>
    </subcellularLocation>
</comment>
<dbReference type="CDD" id="cd01887">
    <property type="entry name" value="IF2_eIF5B"/>
    <property type="match status" value="1"/>
</dbReference>
<dbReference type="FunFam" id="3.40.50.300:FF:000019">
    <property type="entry name" value="Translation initiation factor IF-2"/>
    <property type="match status" value="1"/>
</dbReference>
<dbReference type="EMBL" id="LCFP01000012">
    <property type="protein sequence ID" value="KKS96000.1"/>
    <property type="molecule type" value="Genomic_DNA"/>
</dbReference>
<proteinExistence type="inferred from homology"/>
<evidence type="ECO:0000256" key="3">
    <source>
        <dbReference type="ARBA" id="ARBA00020675"/>
    </source>
</evidence>
<evidence type="ECO:0000259" key="11">
    <source>
        <dbReference type="PROSITE" id="PS51722"/>
    </source>
</evidence>
<dbReference type="GO" id="GO:0003743">
    <property type="term" value="F:translation initiation factor activity"/>
    <property type="evidence" value="ECO:0007669"/>
    <property type="project" value="UniProtKB-UniRule"/>
</dbReference>
<keyword evidence="8" id="KW-0342">GTP-binding</keyword>
<dbReference type="PROSITE" id="PS51722">
    <property type="entry name" value="G_TR_2"/>
    <property type="match status" value="1"/>
</dbReference>
<dbReference type="STRING" id="1618443.UV73_C0012G0028"/>
<dbReference type="AlphaFoldDB" id="A0A0G1DDM6"/>
<dbReference type="GO" id="GO:0005525">
    <property type="term" value="F:GTP binding"/>
    <property type="evidence" value="ECO:0007669"/>
    <property type="project" value="UniProtKB-KW"/>
</dbReference>